<dbReference type="SUPFAM" id="SSF52540">
    <property type="entry name" value="P-loop containing nucleoside triphosphate hydrolases"/>
    <property type="match status" value="2"/>
</dbReference>
<dbReference type="GO" id="GO:0005737">
    <property type="term" value="C:cytoplasm"/>
    <property type="evidence" value="ECO:0007669"/>
    <property type="project" value="TreeGrafter"/>
</dbReference>
<evidence type="ECO:0000256" key="4">
    <source>
        <dbReference type="PROSITE-ProRule" id="PRU01251"/>
    </source>
</evidence>
<dbReference type="GO" id="GO:0005524">
    <property type="term" value="F:ATP binding"/>
    <property type="evidence" value="ECO:0007669"/>
    <property type="project" value="UniProtKB-KW"/>
</dbReference>
<dbReference type="InterPro" id="IPR036628">
    <property type="entry name" value="Clp_N_dom_sf"/>
</dbReference>
<reference evidence="6 7" key="1">
    <citation type="submission" date="2018-05" db="EMBL/GenBank/DDBJ databases">
        <title>Genomic Encyclopedia of Type Strains, Phase IV (KMG-IV): sequencing the most valuable type-strain genomes for metagenomic binning, comparative biology and taxonomic classification.</title>
        <authorList>
            <person name="Goeker M."/>
        </authorList>
    </citation>
    <scope>NUCLEOTIDE SEQUENCE [LARGE SCALE GENOMIC DNA]</scope>
    <source>
        <strain evidence="6 7">JC118</strain>
    </source>
</reference>
<name>A0A318KG29_9FIRM</name>
<dbReference type="RefSeq" id="WP_022937240.1">
    <property type="nucleotide sequence ID" value="NZ_CABKRQ010000002.1"/>
</dbReference>
<proteinExistence type="predicted"/>
<dbReference type="OrthoDB" id="1647643at2"/>
<dbReference type="InterPro" id="IPR003959">
    <property type="entry name" value="ATPase_AAA_core"/>
</dbReference>
<evidence type="ECO:0000313" key="7">
    <source>
        <dbReference type="Proteomes" id="UP000247612"/>
    </source>
</evidence>
<evidence type="ECO:0000313" key="6">
    <source>
        <dbReference type="EMBL" id="PXX77104.1"/>
    </source>
</evidence>
<organism evidence="6 7">
    <name type="scientific">Dielma fastidiosa</name>
    <dbReference type="NCBI Taxonomy" id="1034346"/>
    <lineage>
        <taxon>Bacteria</taxon>
        <taxon>Bacillati</taxon>
        <taxon>Bacillota</taxon>
        <taxon>Erysipelotrichia</taxon>
        <taxon>Erysipelotrichales</taxon>
        <taxon>Erysipelotrichaceae</taxon>
        <taxon>Dielma</taxon>
    </lineage>
</organism>
<dbReference type="Proteomes" id="UP000247612">
    <property type="component" value="Unassembled WGS sequence"/>
</dbReference>
<dbReference type="GO" id="GO:0016887">
    <property type="term" value="F:ATP hydrolysis activity"/>
    <property type="evidence" value="ECO:0007669"/>
    <property type="project" value="InterPro"/>
</dbReference>
<dbReference type="PANTHER" id="PTHR11638">
    <property type="entry name" value="ATP-DEPENDENT CLP PROTEASE"/>
    <property type="match status" value="1"/>
</dbReference>
<accession>A0A318KG29</accession>
<dbReference type="InterPro" id="IPR041546">
    <property type="entry name" value="ClpA/ClpB_AAA_lid"/>
</dbReference>
<dbReference type="Pfam" id="PF17871">
    <property type="entry name" value="AAA_lid_9"/>
    <property type="match status" value="1"/>
</dbReference>
<dbReference type="EMBL" id="QJKH01000012">
    <property type="protein sequence ID" value="PXX77104.1"/>
    <property type="molecule type" value="Genomic_DNA"/>
</dbReference>
<sequence length="634" mass="71774">MHRNYDEQVERVLEHAKNVALKMGNNYVGSEHVLMGILSEEESELKSYLENRCVDYDMLYEDCKVLFGLQDNSDHEIGNTQIVDEILSEALRLSRDEGLHKINLHTLSCALLETPRCVAIELLIRYEIDIEDLLNTLNHTDELSNIIELVNINKANKNPHVVGRDNEIDLILNILCRKEKANPLLIGEAGVGKSAIVEKIAGMIEEHQVPALLKGYTIYELNLNSLVAGTKYRGDFEEKLENIIKGVEKNPKTILFIDEVHQIIGAGKAEGSIDVSSVLKPYLARGRIKCIGATTIHEYERFIEKDRALARRFQTVMINEPDMDKCIRMVEAKLHDYEQFHHVQVEPSLARQMAELTQIYLPEKKLPDKVFDVLDLSCVSASREGRAVTLADVEKSIEQLSNIPFSSEQKLKAVEEGLRSALHGQENVIQACLEQLALRTSASMDKPAVWFLNGKKGTGKSSFIHALNEHYFHQKEILEIDCLNFDATMEIVASKLKQKPLSSVVIENIQEASLALKEKLFAAFDKGILLFNHENVQLKHAYLLIVGYFPKEGSAFLKEKQRSGLRYELENAVDEFFEFEELNDEIKMQILTDKVGTKAKDVNLLTIVQSTSTIDEAERKIRKQLHAIASNQTA</sequence>
<evidence type="ECO:0000259" key="5">
    <source>
        <dbReference type="PROSITE" id="PS51903"/>
    </source>
</evidence>
<dbReference type="SMART" id="SM00382">
    <property type="entry name" value="AAA"/>
    <property type="match status" value="2"/>
</dbReference>
<dbReference type="Pfam" id="PF02861">
    <property type="entry name" value="Clp_N"/>
    <property type="match status" value="1"/>
</dbReference>
<evidence type="ECO:0000256" key="3">
    <source>
        <dbReference type="ARBA" id="ARBA00022840"/>
    </source>
</evidence>
<dbReference type="AlphaFoldDB" id="A0A318KG29"/>
<evidence type="ECO:0000256" key="2">
    <source>
        <dbReference type="ARBA" id="ARBA00022741"/>
    </source>
</evidence>
<dbReference type="SUPFAM" id="SSF81923">
    <property type="entry name" value="Double Clp-N motif"/>
    <property type="match status" value="1"/>
</dbReference>
<dbReference type="InterPro" id="IPR027417">
    <property type="entry name" value="P-loop_NTPase"/>
</dbReference>
<dbReference type="Gene3D" id="1.10.1780.10">
    <property type="entry name" value="Clp, N-terminal domain"/>
    <property type="match status" value="1"/>
</dbReference>
<gene>
    <name evidence="6" type="ORF">DES51_11244</name>
</gene>
<keyword evidence="1 4" id="KW-0677">Repeat</keyword>
<keyword evidence="7" id="KW-1185">Reference proteome</keyword>
<evidence type="ECO:0000256" key="1">
    <source>
        <dbReference type="ARBA" id="ARBA00022737"/>
    </source>
</evidence>
<dbReference type="InterPro" id="IPR050130">
    <property type="entry name" value="ClpA_ClpB"/>
</dbReference>
<keyword evidence="2" id="KW-0547">Nucleotide-binding</keyword>
<dbReference type="Gene3D" id="3.40.50.300">
    <property type="entry name" value="P-loop containing nucleotide triphosphate hydrolases"/>
    <property type="match status" value="2"/>
</dbReference>
<protein>
    <submittedName>
        <fullName evidence="6">ClpA/ClpB-like protein</fullName>
    </submittedName>
</protein>
<dbReference type="PROSITE" id="PS51903">
    <property type="entry name" value="CLP_R"/>
    <property type="match status" value="1"/>
</dbReference>
<dbReference type="CDD" id="cd00009">
    <property type="entry name" value="AAA"/>
    <property type="match status" value="1"/>
</dbReference>
<comment type="caution">
    <text evidence="6">The sequence shown here is derived from an EMBL/GenBank/DDBJ whole genome shotgun (WGS) entry which is preliminary data.</text>
</comment>
<dbReference type="PANTHER" id="PTHR11638:SF18">
    <property type="entry name" value="HEAT SHOCK PROTEIN 104"/>
    <property type="match status" value="1"/>
</dbReference>
<dbReference type="Pfam" id="PF00004">
    <property type="entry name" value="AAA"/>
    <property type="match status" value="1"/>
</dbReference>
<dbReference type="GO" id="GO:0034605">
    <property type="term" value="P:cellular response to heat"/>
    <property type="evidence" value="ECO:0007669"/>
    <property type="project" value="TreeGrafter"/>
</dbReference>
<feature type="domain" description="Clp R" evidence="5">
    <location>
        <begin position="1"/>
        <end position="145"/>
    </location>
</feature>
<dbReference type="InterPro" id="IPR003593">
    <property type="entry name" value="AAA+_ATPase"/>
</dbReference>
<dbReference type="STRING" id="1034346.GCA_000313565_00927"/>
<dbReference type="InterPro" id="IPR004176">
    <property type="entry name" value="Clp_R_N"/>
</dbReference>
<dbReference type="Gene3D" id="1.10.8.60">
    <property type="match status" value="1"/>
</dbReference>
<keyword evidence="3" id="KW-0067">ATP-binding</keyword>